<dbReference type="EMBL" id="CP054705">
    <property type="protein sequence ID" value="QQK77431.1"/>
    <property type="molecule type" value="Genomic_DNA"/>
</dbReference>
<evidence type="ECO:0000313" key="2">
    <source>
        <dbReference type="EMBL" id="QQK77431.1"/>
    </source>
</evidence>
<reference evidence="2 3" key="1">
    <citation type="submission" date="2020-06" db="EMBL/GenBank/DDBJ databases">
        <title>Genomic analysis of Salicibibacter sp. NKC5-3.</title>
        <authorList>
            <person name="Oh Y.J."/>
        </authorList>
    </citation>
    <scope>NUCLEOTIDE SEQUENCE [LARGE SCALE GENOMIC DNA]</scope>
    <source>
        <strain evidence="2 3">NKC5-3</strain>
    </source>
</reference>
<dbReference type="SUPFAM" id="SSF53850">
    <property type="entry name" value="Periplasmic binding protein-like II"/>
    <property type="match status" value="1"/>
</dbReference>
<dbReference type="NCBIfam" id="TIGR02122">
    <property type="entry name" value="TRAP_TAXI"/>
    <property type="match status" value="1"/>
</dbReference>
<evidence type="ECO:0000313" key="3">
    <source>
        <dbReference type="Proteomes" id="UP000595823"/>
    </source>
</evidence>
<feature type="signal peptide" evidence="1">
    <location>
        <begin position="1"/>
        <end position="19"/>
    </location>
</feature>
<gene>
    <name evidence="2" type="ORF">HUG15_18835</name>
</gene>
<accession>A0A7T6Z5S3</accession>
<organism evidence="2 3">
    <name type="scientific">Salicibibacter cibarius</name>
    <dbReference type="NCBI Taxonomy" id="2743000"/>
    <lineage>
        <taxon>Bacteria</taxon>
        <taxon>Bacillati</taxon>
        <taxon>Bacillota</taxon>
        <taxon>Bacilli</taxon>
        <taxon>Bacillales</taxon>
        <taxon>Bacillaceae</taxon>
        <taxon>Salicibibacter</taxon>
    </lineage>
</organism>
<dbReference type="PANTHER" id="PTHR42941">
    <property type="entry name" value="SLL1037 PROTEIN"/>
    <property type="match status" value="1"/>
</dbReference>
<dbReference type="KEGG" id="scia:HUG15_18835"/>
<dbReference type="Gene3D" id="3.40.190.10">
    <property type="entry name" value="Periplasmic binding protein-like II"/>
    <property type="match status" value="2"/>
</dbReference>
<proteinExistence type="predicted"/>
<keyword evidence="3" id="KW-1185">Reference proteome</keyword>
<dbReference type="PANTHER" id="PTHR42941:SF1">
    <property type="entry name" value="SLL1037 PROTEIN"/>
    <property type="match status" value="1"/>
</dbReference>
<dbReference type="Proteomes" id="UP000595823">
    <property type="component" value="Chromosome"/>
</dbReference>
<keyword evidence="1" id="KW-0732">Signal</keyword>
<dbReference type="RefSeq" id="WP_200124732.1">
    <property type="nucleotide sequence ID" value="NZ_CP054705.1"/>
</dbReference>
<evidence type="ECO:0000256" key="1">
    <source>
        <dbReference type="SAM" id="SignalP"/>
    </source>
</evidence>
<sequence>MKRISLVFNFIFLSVLLIACGEDSASSDDGNYVVTTGGTSGTLYSVGAAFSQTVNGSESSLNLTNQASGGAVENVRLMDSGDAQFSLFGGDMAQDAIDGMNDFEGESHEDMLKGVFSIYDQPLNMVTLEGSGIESFSDLEGQTVAVGSPGSGNEVRTRQVIESLGLTYDDINAEFLSIEEGVEGIRDGQVDASIVWTGLPTPGIMDLASLDDIHMIPLTSEEVDDVVSDFPALYEHTIPGGTYDGVEEDVQTVSVNVQFYTAADTPDEDVYSFMEIIFDNTEELENSVSTLEELSLETADEDVIDLHPGAERFFEENQ</sequence>
<name>A0A7T6Z5S3_9BACI</name>
<protein>
    <submittedName>
        <fullName evidence="2">TAXI family TRAP transporter solute-binding subunit</fullName>
    </submittedName>
</protein>
<feature type="chain" id="PRO_5038537524" evidence="1">
    <location>
        <begin position="20"/>
        <end position="318"/>
    </location>
</feature>
<dbReference type="AlphaFoldDB" id="A0A7T6Z5S3"/>
<dbReference type="CDD" id="cd13520">
    <property type="entry name" value="PBP2_TAXI_TRAP"/>
    <property type="match status" value="1"/>
</dbReference>
<dbReference type="Pfam" id="PF16868">
    <property type="entry name" value="NMT1_3"/>
    <property type="match status" value="1"/>
</dbReference>
<dbReference type="InterPro" id="IPR011852">
    <property type="entry name" value="TRAP_TAXI"/>
</dbReference>
<dbReference type="PROSITE" id="PS51257">
    <property type="entry name" value="PROKAR_LIPOPROTEIN"/>
    <property type="match status" value="1"/>
</dbReference>